<feature type="compositionally biased region" description="Basic and acidic residues" evidence="1">
    <location>
        <begin position="241"/>
        <end position="252"/>
    </location>
</feature>
<dbReference type="InterPro" id="IPR003347">
    <property type="entry name" value="JmjC_dom"/>
</dbReference>
<dbReference type="OrthoDB" id="10063099at2759"/>
<dbReference type="EMBL" id="JAGRRH010000016">
    <property type="protein sequence ID" value="KAG7354183.1"/>
    <property type="molecule type" value="Genomic_DNA"/>
</dbReference>
<evidence type="ECO:0000259" key="2">
    <source>
        <dbReference type="PROSITE" id="PS51184"/>
    </source>
</evidence>
<dbReference type="AlphaFoldDB" id="A0A9K3L3H5"/>
<proteinExistence type="predicted"/>
<reference evidence="3" key="2">
    <citation type="submission" date="2021-04" db="EMBL/GenBank/DDBJ databases">
        <authorList>
            <person name="Podell S."/>
        </authorList>
    </citation>
    <scope>NUCLEOTIDE SEQUENCE</scope>
    <source>
        <strain evidence="3">Hildebrandi</strain>
    </source>
</reference>
<evidence type="ECO:0000256" key="1">
    <source>
        <dbReference type="SAM" id="MobiDB-lite"/>
    </source>
</evidence>
<reference evidence="3" key="1">
    <citation type="journal article" date="2021" name="Sci. Rep.">
        <title>Diploid genomic architecture of Nitzschia inconspicua, an elite biomass production diatom.</title>
        <authorList>
            <person name="Oliver A."/>
            <person name="Podell S."/>
            <person name="Pinowska A."/>
            <person name="Traller J.C."/>
            <person name="Smith S.R."/>
            <person name="McClure R."/>
            <person name="Beliaev A."/>
            <person name="Bohutskyi P."/>
            <person name="Hill E.A."/>
            <person name="Rabines A."/>
            <person name="Zheng H."/>
            <person name="Allen L.Z."/>
            <person name="Kuo A."/>
            <person name="Grigoriev I.V."/>
            <person name="Allen A.E."/>
            <person name="Hazlebeck D."/>
            <person name="Allen E.E."/>
        </authorList>
    </citation>
    <scope>NUCLEOTIDE SEQUENCE</scope>
    <source>
        <strain evidence="3">Hildebrandi</strain>
    </source>
</reference>
<evidence type="ECO:0000313" key="3">
    <source>
        <dbReference type="EMBL" id="KAG7354183.1"/>
    </source>
</evidence>
<comment type="caution">
    <text evidence="3">The sequence shown here is derived from an EMBL/GenBank/DDBJ whole genome shotgun (WGS) entry which is preliminary data.</text>
</comment>
<accession>A0A9K3L3H5</accession>
<dbReference type="PROSITE" id="PS51184">
    <property type="entry name" value="JMJC"/>
    <property type="match status" value="1"/>
</dbReference>
<feature type="region of interest" description="Disordered" evidence="1">
    <location>
        <begin position="231"/>
        <end position="252"/>
    </location>
</feature>
<organism evidence="3 4">
    <name type="scientific">Nitzschia inconspicua</name>
    <dbReference type="NCBI Taxonomy" id="303405"/>
    <lineage>
        <taxon>Eukaryota</taxon>
        <taxon>Sar</taxon>
        <taxon>Stramenopiles</taxon>
        <taxon>Ochrophyta</taxon>
        <taxon>Bacillariophyta</taxon>
        <taxon>Bacillariophyceae</taxon>
        <taxon>Bacillariophycidae</taxon>
        <taxon>Bacillariales</taxon>
        <taxon>Bacillariaceae</taxon>
        <taxon>Nitzschia</taxon>
    </lineage>
</organism>
<keyword evidence="4" id="KW-1185">Reference proteome</keyword>
<evidence type="ECO:0000313" key="4">
    <source>
        <dbReference type="Proteomes" id="UP000693970"/>
    </source>
</evidence>
<feature type="compositionally biased region" description="Acidic residues" evidence="1">
    <location>
        <begin position="422"/>
        <end position="444"/>
    </location>
</feature>
<sequence length="444" mass="50377">MEKASTSTVDEKSCKRARLDISPSGKQLLVPVVEVPTIDLRRNQDNHQNGTDYHDDTLLSIADVYQTHQAVFIPGYIDYMEEMKEQRTQRDVADADNQTESPMKATAILHWKDLYDIFTKLSVKDKESFCIENTESQIKHASPHYFLKSDTHDVGYCSFLVQQQESLSQVLEMLPVLSLQDESVCSNAGALENSCTKSEIPAPKCTCCRCWKYEPCLWIFFGRNPSEKEVAKSTDKSLQGRPEHTDSISHDGTWHYQLSGTKQWLLRPTRQLWNQLNGTNEDDPESIPITPVLIECHQGDVLIVNTKLWHHQTLLPLQLHPSVSYARDFWIDHSPSAMAEGALQQNSTSNRAGMMTNVDGLYATDEIPEGTIIFREDKMPDCELHRSTTNPNCEVAELEDGTQAVVSIRPIAAGEFFCIGESSDEGEDDEEQEWEEEEWENGED</sequence>
<protein>
    <recommendedName>
        <fullName evidence="2">JmjC domain-containing protein</fullName>
    </recommendedName>
</protein>
<feature type="region of interest" description="Disordered" evidence="1">
    <location>
        <begin position="420"/>
        <end position="444"/>
    </location>
</feature>
<dbReference type="Proteomes" id="UP000693970">
    <property type="component" value="Unassembled WGS sequence"/>
</dbReference>
<gene>
    <name evidence="3" type="ORF">IV203_003539</name>
</gene>
<name>A0A9K3L3H5_9STRA</name>
<feature type="domain" description="JmjC" evidence="2">
    <location>
        <begin position="159"/>
        <end position="342"/>
    </location>
</feature>